<keyword evidence="7 10" id="KW-0573">Peptidoglycan synthesis</keyword>
<dbReference type="EC" id="6.3.2.10" evidence="10 11"/>
<keyword evidence="1 10" id="KW-0963">Cytoplasm</keyword>
<name>A0AAJ2U1I8_ALKPS</name>
<dbReference type="Pfam" id="PF01225">
    <property type="entry name" value="Mur_ligase"/>
    <property type="match status" value="1"/>
</dbReference>
<dbReference type="AlphaFoldDB" id="A0AAJ2U1I8"/>
<comment type="similarity">
    <text evidence="10">Belongs to the MurCDEF family. MurF subfamily.</text>
</comment>
<dbReference type="GO" id="GO:0005524">
    <property type="term" value="F:ATP binding"/>
    <property type="evidence" value="ECO:0007669"/>
    <property type="project" value="UniProtKB-UniRule"/>
</dbReference>
<dbReference type="InterPro" id="IPR051046">
    <property type="entry name" value="MurCDEF_CellWall_CoF430Synth"/>
</dbReference>
<comment type="subcellular location">
    <subcellularLocation>
        <location evidence="10 11">Cytoplasm</location>
    </subcellularLocation>
</comment>
<evidence type="ECO:0000256" key="6">
    <source>
        <dbReference type="ARBA" id="ARBA00022960"/>
    </source>
</evidence>
<dbReference type="InterPro" id="IPR004101">
    <property type="entry name" value="Mur_ligase_C"/>
</dbReference>
<keyword evidence="8 10" id="KW-0131">Cell cycle</keyword>
<feature type="domain" description="Mur ligase N-terminal catalytic" evidence="12">
    <location>
        <begin position="24"/>
        <end position="95"/>
    </location>
</feature>
<evidence type="ECO:0000256" key="8">
    <source>
        <dbReference type="ARBA" id="ARBA00023306"/>
    </source>
</evidence>
<dbReference type="HAMAP" id="MF_02019">
    <property type="entry name" value="MurF"/>
    <property type="match status" value="1"/>
</dbReference>
<dbReference type="PANTHER" id="PTHR43024">
    <property type="entry name" value="UDP-N-ACETYLMURAMOYL-TRIPEPTIDE--D-ALANYL-D-ALANINE LIGASE"/>
    <property type="match status" value="1"/>
</dbReference>
<evidence type="ECO:0000256" key="11">
    <source>
        <dbReference type="RuleBase" id="RU004136"/>
    </source>
</evidence>
<keyword evidence="9 10" id="KW-0961">Cell wall biogenesis/degradation</keyword>
<evidence type="ECO:0000259" key="12">
    <source>
        <dbReference type="Pfam" id="PF01225"/>
    </source>
</evidence>
<evidence type="ECO:0000256" key="9">
    <source>
        <dbReference type="ARBA" id="ARBA00023316"/>
    </source>
</evidence>
<dbReference type="SUPFAM" id="SSF63418">
    <property type="entry name" value="MurE/MurF N-terminal domain"/>
    <property type="match status" value="1"/>
</dbReference>
<comment type="function">
    <text evidence="10 11">Involved in cell wall formation. Catalyzes the final step in the synthesis of UDP-N-acetylmuramoyl-pentapeptide, the precursor of murein.</text>
</comment>
<keyword evidence="2 10" id="KW-0436">Ligase</keyword>
<dbReference type="EMBL" id="JAWJAY010000001">
    <property type="protein sequence ID" value="MDV2885375.1"/>
    <property type="molecule type" value="Genomic_DNA"/>
</dbReference>
<evidence type="ECO:0000256" key="3">
    <source>
        <dbReference type="ARBA" id="ARBA00022618"/>
    </source>
</evidence>
<dbReference type="RefSeq" id="WP_323466588.1">
    <property type="nucleotide sequence ID" value="NZ_CP144224.1"/>
</dbReference>
<comment type="catalytic activity">
    <reaction evidence="10 11">
        <text>D-alanyl-D-alanine + UDP-N-acetyl-alpha-D-muramoyl-L-alanyl-gamma-D-glutamyl-meso-2,6-diaminopimelate + ATP = UDP-N-acetyl-alpha-D-muramoyl-L-alanyl-gamma-D-glutamyl-meso-2,6-diaminopimeloyl-D-alanyl-D-alanine + ADP + phosphate + H(+)</text>
        <dbReference type="Rhea" id="RHEA:28374"/>
        <dbReference type="ChEBI" id="CHEBI:15378"/>
        <dbReference type="ChEBI" id="CHEBI:30616"/>
        <dbReference type="ChEBI" id="CHEBI:43474"/>
        <dbReference type="ChEBI" id="CHEBI:57822"/>
        <dbReference type="ChEBI" id="CHEBI:61386"/>
        <dbReference type="ChEBI" id="CHEBI:83905"/>
        <dbReference type="ChEBI" id="CHEBI:456216"/>
        <dbReference type="EC" id="6.3.2.10"/>
    </reaction>
</comment>
<dbReference type="InterPro" id="IPR005863">
    <property type="entry name" value="UDP-N-AcMur_synth"/>
</dbReference>
<dbReference type="InterPro" id="IPR036615">
    <property type="entry name" value="Mur_ligase_C_dom_sf"/>
</dbReference>
<proteinExistence type="inferred from homology"/>
<dbReference type="SUPFAM" id="SSF53244">
    <property type="entry name" value="MurD-like peptide ligases, peptide-binding domain"/>
    <property type="match status" value="1"/>
</dbReference>
<sequence>MLTSSLLESLTISTRLNETEQSFTAVSTDTRTIVEGALFVPLKGERFNGHDYVDAAIKSGAQAALWEEGQPVPAALPDDFQLYVVKDTLFALQEMASAYRVKINPKVIGITGSNGKTTTKDILASLLSLEGETYKTQGNYNNHIGLPLTILAMPSTCKYLILEMGMSGYGEIERLSKIAKPDLAIVTNIGESHMEQLGSRAGIAKAKMEIKEGLSPAGFLFIDSDEPLLDGWKQSSIMRVGFNHADILVENVAATVDGYQFNIEGHHFELSLLGKHNVKNAAYCIAVARKFGLATSKIQTGLRQISLTSMRLEKLIGDKGELIVNDAYNASPTSMIAAIDALKAIPSYEKRVVVLGDMFELGTEEEALHKSVAQVITPPITHVLTLGDRAKWIYEEASHISSSSTFDEIAHFTTKQELADHLSKLVDQKTVILFKASRGMKLEEVITAYQDKQQD</sequence>
<dbReference type="SUPFAM" id="SSF53623">
    <property type="entry name" value="MurD-like peptide ligases, catalytic domain"/>
    <property type="match status" value="1"/>
</dbReference>
<keyword evidence="5 10" id="KW-0067">ATP-binding</keyword>
<dbReference type="Gene3D" id="3.40.1390.10">
    <property type="entry name" value="MurE/MurF, N-terminal domain"/>
    <property type="match status" value="1"/>
</dbReference>
<dbReference type="GO" id="GO:0047480">
    <property type="term" value="F:UDP-N-acetylmuramoyl-tripeptide-D-alanyl-D-alanine ligase activity"/>
    <property type="evidence" value="ECO:0007669"/>
    <property type="project" value="UniProtKB-UniRule"/>
</dbReference>
<evidence type="ECO:0000256" key="1">
    <source>
        <dbReference type="ARBA" id="ARBA00022490"/>
    </source>
</evidence>
<dbReference type="GO" id="GO:0009252">
    <property type="term" value="P:peptidoglycan biosynthetic process"/>
    <property type="evidence" value="ECO:0007669"/>
    <property type="project" value="UniProtKB-UniRule"/>
</dbReference>
<feature type="domain" description="Mur ligase central" evidence="14">
    <location>
        <begin position="110"/>
        <end position="288"/>
    </location>
</feature>
<dbReference type="GO" id="GO:0005737">
    <property type="term" value="C:cytoplasm"/>
    <property type="evidence" value="ECO:0007669"/>
    <property type="project" value="UniProtKB-SubCell"/>
</dbReference>
<feature type="domain" description="Mur ligase C-terminal" evidence="13">
    <location>
        <begin position="311"/>
        <end position="438"/>
    </location>
</feature>
<dbReference type="GO" id="GO:0071555">
    <property type="term" value="P:cell wall organization"/>
    <property type="evidence" value="ECO:0007669"/>
    <property type="project" value="UniProtKB-KW"/>
</dbReference>
<organism evidence="15 16">
    <name type="scientific">Alkalihalophilus pseudofirmus</name>
    <name type="common">Bacillus pseudofirmus</name>
    <dbReference type="NCBI Taxonomy" id="79885"/>
    <lineage>
        <taxon>Bacteria</taxon>
        <taxon>Bacillati</taxon>
        <taxon>Bacillota</taxon>
        <taxon>Bacilli</taxon>
        <taxon>Bacillales</taxon>
        <taxon>Bacillaceae</taxon>
        <taxon>Alkalihalophilus</taxon>
    </lineage>
</organism>
<evidence type="ECO:0000256" key="4">
    <source>
        <dbReference type="ARBA" id="ARBA00022741"/>
    </source>
</evidence>
<dbReference type="InterPro" id="IPR036565">
    <property type="entry name" value="Mur-like_cat_sf"/>
</dbReference>
<accession>A0AAJ2U1I8</accession>
<comment type="pathway">
    <text evidence="10 11">Cell wall biogenesis; peptidoglycan biosynthesis.</text>
</comment>
<feature type="binding site" evidence="10">
    <location>
        <begin position="112"/>
        <end position="118"/>
    </location>
    <ligand>
        <name>ATP</name>
        <dbReference type="ChEBI" id="CHEBI:30616"/>
    </ligand>
</feature>
<keyword evidence="4 10" id="KW-0547">Nucleotide-binding</keyword>
<dbReference type="Gene3D" id="3.90.190.20">
    <property type="entry name" value="Mur ligase, C-terminal domain"/>
    <property type="match status" value="1"/>
</dbReference>
<reference evidence="15" key="1">
    <citation type="submission" date="2023-10" db="EMBL/GenBank/DDBJ databases">
        <title>Screening of Alkalihalophilus pseudofirmusBZ-TG-HK211 and Its Alleviation of Salt Stress on Rapeseed Growth.</title>
        <authorList>
            <person name="Zhao B."/>
            <person name="Guo T."/>
        </authorList>
    </citation>
    <scope>NUCLEOTIDE SEQUENCE</scope>
    <source>
        <strain evidence="15">BZ-TG-HK211</strain>
    </source>
</reference>
<dbReference type="Pfam" id="PF08245">
    <property type="entry name" value="Mur_ligase_M"/>
    <property type="match status" value="1"/>
</dbReference>
<dbReference type="NCBIfam" id="TIGR01143">
    <property type="entry name" value="murF"/>
    <property type="match status" value="1"/>
</dbReference>
<evidence type="ECO:0000313" key="15">
    <source>
        <dbReference type="EMBL" id="MDV2885375.1"/>
    </source>
</evidence>
<dbReference type="GO" id="GO:0051301">
    <property type="term" value="P:cell division"/>
    <property type="evidence" value="ECO:0007669"/>
    <property type="project" value="UniProtKB-KW"/>
</dbReference>
<keyword evidence="3 10" id="KW-0132">Cell division</keyword>
<keyword evidence="6 10" id="KW-0133">Cell shape</keyword>
<dbReference type="PANTHER" id="PTHR43024:SF1">
    <property type="entry name" value="UDP-N-ACETYLMURAMOYL-TRIPEPTIDE--D-ALANYL-D-ALANINE LIGASE"/>
    <property type="match status" value="1"/>
</dbReference>
<evidence type="ECO:0000313" key="16">
    <source>
        <dbReference type="Proteomes" id="UP001285636"/>
    </source>
</evidence>
<evidence type="ECO:0000256" key="10">
    <source>
        <dbReference type="HAMAP-Rule" id="MF_02019"/>
    </source>
</evidence>
<dbReference type="Pfam" id="PF02875">
    <property type="entry name" value="Mur_ligase_C"/>
    <property type="match status" value="1"/>
</dbReference>
<dbReference type="Proteomes" id="UP001285636">
    <property type="component" value="Unassembled WGS sequence"/>
</dbReference>
<dbReference type="Gene3D" id="3.40.1190.10">
    <property type="entry name" value="Mur-like, catalytic domain"/>
    <property type="match status" value="1"/>
</dbReference>
<protein>
    <recommendedName>
        <fullName evidence="10 11">UDP-N-acetylmuramoyl-tripeptide--D-alanyl-D-alanine ligase</fullName>
        <ecNumber evidence="10 11">6.3.2.10</ecNumber>
    </recommendedName>
    <alternativeName>
        <fullName evidence="10">D-alanyl-D-alanine-adding enzyme</fullName>
    </alternativeName>
</protein>
<comment type="caution">
    <text evidence="15">The sequence shown here is derived from an EMBL/GenBank/DDBJ whole genome shotgun (WGS) entry which is preliminary data.</text>
</comment>
<evidence type="ECO:0000259" key="14">
    <source>
        <dbReference type="Pfam" id="PF08245"/>
    </source>
</evidence>
<evidence type="ECO:0000256" key="7">
    <source>
        <dbReference type="ARBA" id="ARBA00022984"/>
    </source>
</evidence>
<dbReference type="InterPro" id="IPR000713">
    <property type="entry name" value="Mur_ligase_N"/>
</dbReference>
<gene>
    <name evidence="10 15" type="primary">murF</name>
    <name evidence="15" type="ORF">RYX45_09275</name>
</gene>
<dbReference type="InterPro" id="IPR035911">
    <property type="entry name" value="MurE/MurF_N"/>
</dbReference>
<dbReference type="InterPro" id="IPR013221">
    <property type="entry name" value="Mur_ligase_cen"/>
</dbReference>
<evidence type="ECO:0000259" key="13">
    <source>
        <dbReference type="Pfam" id="PF02875"/>
    </source>
</evidence>
<evidence type="ECO:0000256" key="2">
    <source>
        <dbReference type="ARBA" id="ARBA00022598"/>
    </source>
</evidence>
<evidence type="ECO:0000256" key="5">
    <source>
        <dbReference type="ARBA" id="ARBA00022840"/>
    </source>
</evidence>
<dbReference type="GO" id="GO:0008360">
    <property type="term" value="P:regulation of cell shape"/>
    <property type="evidence" value="ECO:0007669"/>
    <property type="project" value="UniProtKB-KW"/>
</dbReference>